<dbReference type="Gene3D" id="3.40.50.12230">
    <property type="match status" value="1"/>
</dbReference>
<dbReference type="Proteomes" id="UP000324222">
    <property type="component" value="Unassembled WGS sequence"/>
</dbReference>
<protein>
    <submittedName>
        <fullName evidence="1">Methionyl-tRNA formyltransferase, mitochondrial</fullName>
    </submittedName>
</protein>
<keyword evidence="1" id="KW-0808">Transferase</keyword>
<dbReference type="GO" id="GO:0004479">
    <property type="term" value="F:methionyl-tRNA formyltransferase activity"/>
    <property type="evidence" value="ECO:0007669"/>
    <property type="project" value="TreeGrafter"/>
</dbReference>
<reference evidence="1 2" key="1">
    <citation type="submission" date="2019-05" db="EMBL/GenBank/DDBJ databases">
        <title>Another draft genome of Portunus trituberculatus and its Hox gene families provides insights of decapod evolution.</title>
        <authorList>
            <person name="Jeong J.-H."/>
            <person name="Song I."/>
            <person name="Kim S."/>
            <person name="Choi T."/>
            <person name="Kim D."/>
            <person name="Ryu S."/>
            <person name="Kim W."/>
        </authorList>
    </citation>
    <scope>NUCLEOTIDE SEQUENCE [LARGE SCALE GENOMIC DNA]</scope>
    <source>
        <tissue evidence="1">Muscle</tissue>
    </source>
</reference>
<evidence type="ECO:0000313" key="2">
    <source>
        <dbReference type="Proteomes" id="UP000324222"/>
    </source>
</evidence>
<gene>
    <name evidence="1" type="primary">MTFMT</name>
    <name evidence="1" type="ORF">E2C01_036995</name>
</gene>
<keyword evidence="2" id="KW-1185">Reference proteome</keyword>
<dbReference type="EMBL" id="VSRR010005789">
    <property type="protein sequence ID" value="MPC43350.1"/>
    <property type="molecule type" value="Genomic_DNA"/>
</dbReference>
<organism evidence="1 2">
    <name type="scientific">Portunus trituberculatus</name>
    <name type="common">Swimming crab</name>
    <name type="synonym">Neptunus trituberculatus</name>
    <dbReference type="NCBI Taxonomy" id="210409"/>
    <lineage>
        <taxon>Eukaryota</taxon>
        <taxon>Metazoa</taxon>
        <taxon>Ecdysozoa</taxon>
        <taxon>Arthropoda</taxon>
        <taxon>Crustacea</taxon>
        <taxon>Multicrustacea</taxon>
        <taxon>Malacostraca</taxon>
        <taxon>Eumalacostraca</taxon>
        <taxon>Eucarida</taxon>
        <taxon>Decapoda</taxon>
        <taxon>Pleocyemata</taxon>
        <taxon>Brachyura</taxon>
        <taxon>Eubrachyura</taxon>
        <taxon>Portunoidea</taxon>
        <taxon>Portunidae</taxon>
        <taxon>Portuninae</taxon>
        <taxon>Portunus</taxon>
    </lineage>
</organism>
<dbReference type="OrthoDB" id="10268103at2759"/>
<evidence type="ECO:0000313" key="1">
    <source>
        <dbReference type="EMBL" id="MPC43350.1"/>
    </source>
</evidence>
<sequence>MGWSILQSFSKRQFQASWSLPLATVARKFCSEFNLAKCITLNQKPPPWKVMFFGTDDFSLKSLEVLHMELMKGGLIKRLDVVSVPLKKSLTVVRHFCQKEGLQITDWPVTVPQGVYDVGIVASFGHLIPASVINAFPM</sequence>
<proteinExistence type="predicted"/>
<dbReference type="AlphaFoldDB" id="A0A5B7F6X8"/>
<dbReference type="GO" id="GO:0005739">
    <property type="term" value="C:mitochondrion"/>
    <property type="evidence" value="ECO:0007669"/>
    <property type="project" value="TreeGrafter"/>
</dbReference>
<comment type="caution">
    <text evidence="1">The sequence shown here is derived from an EMBL/GenBank/DDBJ whole genome shotgun (WGS) entry which is preliminary data.</text>
</comment>
<name>A0A5B7F6X8_PORTR</name>
<dbReference type="PANTHER" id="PTHR11138">
    <property type="entry name" value="METHIONYL-TRNA FORMYLTRANSFERASE"/>
    <property type="match status" value="1"/>
</dbReference>
<accession>A0A5B7F6X8</accession>
<dbReference type="PANTHER" id="PTHR11138:SF5">
    <property type="entry name" value="METHIONYL-TRNA FORMYLTRANSFERASE, MITOCHONDRIAL"/>
    <property type="match status" value="1"/>
</dbReference>